<dbReference type="InterPro" id="IPR012941">
    <property type="entry name" value="Phe_hydrox_C_dim_dom"/>
</dbReference>
<keyword evidence="2" id="KW-0285">Flavoprotein</keyword>
<dbReference type="AlphaFoldDB" id="A0AAD4L1G8"/>
<dbReference type="SUPFAM" id="SSF54373">
    <property type="entry name" value="FAD-linked reductases, C-terminal domain"/>
    <property type="match status" value="1"/>
</dbReference>
<dbReference type="Pfam" id="PF07976">
    <property type="entry name" value="Phe_hydrox_dim"/>
    <property type="match status" value="1"/>
</dbReference>
<evidence type="ECO:0000313" key="7">
    <source>
        <dbReference type="EMBL" id="KAH8704871.1"/>
    </source>
</evidence>
<keyword evidence="8" id="KW-1185">Reference proteome</keyword>
<organism evidence="7 8">
    <name type="scientific">Talaromyces proteolyticus</name>
    <dbReference type="NCBI Taxonomy" id="1131652"/>
    <lineage>
        <taxon>Eukaryota</taxon>
        <taxon>Fungi</taxon>
        <taxon>Dikarya</taxon>
        <taxon>Ascomycota</taxon>
        <taxon>Pezizomycotina</taxon>
        <taxon>Eurotiomycetes</taxon>
        <taxon>Eurotiomycetidae</taxon>
        <taxon>Eurotiales</taxon>
        <taxon>Trichocomaceae</taxon>
        <taxon>Talaromyces</taxon>
        <taxon>Talaromyces sect. Bacilispori</taxon>
    </lineage>
</organism>
<accession>A0AAD4L1G8</accession>
<dbReference type="InterPro" id="IPR038220">
    <property type="entry name" value="PHOX_C_sf"/>
</dbReference>
<dbReference type="RefSeq" id="XP_046077492.1">
    <property type="nucleotide sequence ID" value="XM_046217718.1"/>
</dbReference>
<proteinExistence type="inferred from homology"/>
<evidence type="ECO:0000313" key="8">
    <source>
        <dbReference type="Proteomes" id="UP001201262"/>
    </source>
</evidence>
<dbReference type="Gene3D" id="3.30.9.10">
    <property type="entry name" value="D-Amino Acid Oxidase, subunit A, domain 2"/>
    <property type="match status" value="1"/>
</dbReference>
<sequence>MSPNVPENNIDVLVIGAGPAGLMAALWFSELGINARVIDKRGSKIFNGQADGIHTRTLEIFDSFGMAKNILSQSSTFVEHCTWVPTEKGGIHRVKTMPAFAADDSRFQPQTIHQGRIESIFLDGIKARSNLKVERGVEPISIELDRGAIEDPDAYPITLTLRHLKRADVTSQVIRSHWKAPKREEQTGVNGHHDGPKINQLHEKFDEHERTEIVRAKYVLGCEGAHSWTRRQLGFQMEGDTTDSIWGVMDVNLITNWPDTRKFSSIQSEHGAMLIVPRENRLNRIYIQLADNETGKSASEKLNLTSADIFSTAQKIMSPYLFDYAYCDWWTVFRVGQRVADRYEQDQRIFLAGDAVHTHTPKAGQGMNVSMQDTFNLCWKIAGVLNSEYSRAILKTYEAERRAVALQLISIDAELTQALEGRPTQDELHQLYRARRQFLSGIVTYEPNILVARSRQSSLGRCPSCGGSSAVVAEPGVAKFITLGARFSSYEVVCQADARLWQTQDWLKSDGRWRVIVFGGDVASTGQLARANKLGMDLVRVLGKFEAHKMKSKFEIFFLHSSKREQVEITDFEGPFFPLDLNFGHDYERVFADTDNASSTSGNSHGFYGVDSTRGALLLTRPDQHVGWMGEYEELRNLERYLEGVFL</sequence>
<dbReference type="Gene3D" id="3.50.50.60">
    <property type="entry name" value="FAD/NAD(P)-binding domain"/>
    <property type="match status" value="1"/>
</dbReference>
<dbReference type="InterPro" id="IPR002938">
    <property type="entry name" value="FAD-bd"/>
</dbReference>
<dbReference type="PRINTS" id="PR00420">
    <property type="entry name" value="RNGMNOXGNASE"/>
</dbReference>
<dbReference type="SUPFAM" id="SSF51905">
    <property type="entry name" value="FAD/NAD(P)-binding domain"/>
    <property type="match status" value="1"/>
</dbReference>
<dbReference type="SUPFAM" id="SSF52833">
    <property type="entry name" value="Thioredoxin-like"/>
    <property type="match status" value="1"/>
</dbReference>
<evidence type="ECO:0000256" key="1">
    <source>
        <dbReference type="ARBA" id="ARBA00007801"/>
    </source>
</evidence>
<dbReference type="Pfam" id="PF01494">
    <property type="entry name" value="FAD_binding_3"/>
    <property type="match status" value="1"/>
</dbReference>
<evidence type="ECO:0000256" key="2">
    <source>
        <dbReference type="ARBA" id="ARBA00022630"/>
    </source>
</evidence>
<keyword evidence="4" id="KW-0560">Oxidoreductase</keyword>
<evidence type="ECO:0000256" key="4">
    <source>
        <dbReference type="ARBA" id="ARBA00023002"/>
    </source>
</evidence>
<name>A0AAD4L1G8_9EURO</name>
<feature type="domain" description="FAD-binding" evidence="5">
    <location>
        <begin position="10"/>
        <end position="409"/>
    </location>
</feature>
<keyword evidence="3" id="KW-0274">FAD</keyword>
<comment type="caution">
    <text evidence="7">The sequence shown here is derived from an EMBL/GenBank/DDBJ whole genome shotgun (WGS) entry which is preliminary data.</text>
</comment>
<dbReference type="Gene3D" id="3.40.30.20">
    <property type="match status" value="1"/>
</dbReference>
<dbReference type="GO" id="GO:0016709">
    <property type="term" value="F:oxidoreductase activity, acting on paired donors, with incorporation or reduction of molecular oxygen, NAD(P)H as one donor, and incorporation of one atom of oxygen"/>
    <property type="evidence" value="ECO:0007669"/>
    <property type="project" value="UniProtKB-ARBA"/>
</dbReference>
<dbReference type="GeneID" id="70248005"/>
<dbReference type="GO" id="GO:0071949">
    <property type="term" value="F:FAD binding"/>
    <property type="evidence" value="ECO:0007669"/>
    <property type="project" value="InterPro"/>
</dbReference>
<dbReference type="PANTHER" id="PTHR43004">
    <property type="entry name" value="TRK SYSTEM POTASSIUM UPTAKE PROTEIN"/>
    <property type="match status" value="1"/>
</dbReference>
<evidence type="ECO:0000259" key="6">
    <source>
        <dbReference type="Pfam" id="PF07976"/>
    </source>
</evidence>
<reference evidence="7" key="1">
    <citation type="submission" date="2021-12" db="EMBL/GenBank/DDBJ databases">
        <title>Convergent genome expansion in fungi linked to evolution of root-endophyte symbiosis.</title>
        <authorList>
            <consortium name="DOE Joint Genome Institute"/>
            <person name="Ke Y.-H."/>
            <person name="Bonito G."/>
            <person name="Liao H.-L."/>
            <person name="Looney B."/>
            <person name="Rojas-Flechas A."/>
            <person name="Nash J."/>
            <person name="Hameed K."/>
            <person name="Schadt C."/>
            <person name="Martin F."/>
            <person name="Crous P.W."/>
            <person name="Miettinen O."/>
            <person name="Magnuson J.K."/>
            <person name="Labbe J."/>
            <person name="Jacobson D."/>
            <person name="Doktycz M.J."/>
            <person name="Veneault-Fourrey C."/>
            <person name="Kuo A."/>
            <person name="Mondo S."/>
            <person name="Calhoun S."/>
            <person name="Riley R."/>
            <person name="Ohm R."/>
            <person name="LaButti K."/>
            <person name="Andreopoulos B."/>
            <person name="Pangilinan J."/>
            <person name="Nolan M."/>
            <person name="Tritt A."/>
            <person name="Clum A."/>
            <person name="Lipzen A."/>
            <person name="Daum C."/>
            <person name="Barry K."/>
            <person name="Grigoriev I.V."/>
            <person name="Vilgalys R."/>
        </authorList>
    </citation>
    <scope>NUCLEOTIDE SEQUENCE</scope>
    <source>
        <strain evidence="7">PMI_201</strain>
    </source>
</reference>
<dbReference type="Proteomes" id="UP001201262">
    <property type="component" value="Unassembled WGS sequence"/>
</dbReference>
<dbReference type="InterPro" id="IPR036249">
    <property type="entry name" value="Thioredoxin-like_sf"/>
</dbReference>
<evidence type="ECO:0000256" key="3">
    <source>
        <dbReference type="ARBA" id="ARBA00022827"/>
    </source>
</evidence>
<dbReference type="EMBL" id="JAJTJA010000001">
    <property type="protein sequence ID" value="KAH8704871.1"/>
    <property type="molecule type" value="Genomic_DNA"/>
</dbReference>
<evidence type="ECO:0000259" key="5">
    <source>
        <dbReference type="Pfam" id="PF01494"/>
    </source>
</evidence>
<gene>
    <name evidence="7" type="ORF">BGW36DRAFT_392620</name>
</gene>
<dbReference type="PANTHER" id="PTHR43004:SF20">
    <property type="entry name" value="2-MONOOXYGENASE, PUTATIVE (AFU_ORTHOLOGUE AFUA_1G13660)-RELATED"/>
    <property type="match status" value="1"/>
</dbReference>
<comment type="similarity">
    <text evidence="1">Belongs to the PheA/TfdB FAD monooxygenase family.</text>
</comment>
<feature type="domain" description="Phenol hydroxylase-like C-terminal dimerisation" evidence="6">
    <location>
        <begin position="443"/>
        <end position="646"/>
    </location>
</feature>
<dbReference type="InterPro" id="IPR036188">
    <property type="entry name" value="FAD/NAD-bd_sf"/>
</dbReference>
<protein>
    <submittedName>
        <fullName evidence="7">FAD binding domain protein</fullName>
    </submittedName>
</protein>
<dbReference type="CDD" id="cd02979">
    <property type="entry name" value="PHOX_C"/>
    <property type="match status" value="1"/>
</dbReference>
<dbReference type="InterPro" id="IPR050641">
    <property type="entry name" value="RIFMO-like"/>
</dbReference>